<organism evidence="2">
    <name type="scientific">Chlamydomonas euryale</name>
    <dbReference type="NCBI Taxonomy" id="1486919"/>
    <lineage>
        <taxon>Eukaryota</taxon>
        <taxon>Viridiplantae</taxon>
        <taxon>Chlorophyta</taxon>
        <taxon>core chlorophytes</taxon>
        <taxon>Chlorophyceae</taxon>
        <taxon>CS clade</taxon>
        <taxon>Chlamydomonadales</taxon>
        <taxon>Chlamydomonadaceae</taxon>
        <taxon>Chlamydomonas</taxon>
    </lineage>
</organism>
<name>A0A7R9V8P9_9CHLO</name>
<dbReference type="EMBL" id="HBEC01017274">
    <property type="protein sequence ID" value="CAD8288052.1"/>
    <property type="molecule type" value="Transcribed_RNA"/>
</dbReference>
<evidence type="ECO:0000313" key="2">
    <source>
        <dbReference type="EMBL" id="CAD8288052.1"/>
    </source>
</evidence>
<reference evidence="2" key="1">
    <citation type="submission" date="2021-01" db="EMBL/GenBank/DDBJ databases">
        <authorList>
            <person name="Corre E."/>
            <person name="Pelletier E."/>
            <person name="Niang G."/>
            <person name="Scheremetjew M."/>
            <person name="Finn R."/>
            <person name="Kale V."/>
            <person name="Holt S."/>
            <person name="Cochrane G."/>
            <person name="Meng A."/>
            <person name="Brown T."/>
            <person name="Cohen L."/>
        </authorList>
    </citation>
    <scope>NUCLEOTIDE SEQUENCE</scope>
    <source>
        <strain evidence="2">CCMP219</strain>
    </source>
</reference>
<sequence>MLLLLLLLLLILLPLLLPLLLLLALLRLSLPLVLLPAVLVVHSVLVCRVASPSAAIEILRREAARADGQQDTRVSRGGGEEPPRVPLPLGTAPRARLAASASGLLPWGQTRPREERRAVRARGNGALSEQSLLKAARASLQGPLPQRRSAAWQMPPPALYAWARREGEEEGGLRARAVGAL</sequence>
<feature type="compositionally biased region" description="Basic and acidic residues" evidence="1">
    <location>
        <begin position="67"/>
        <end position="83"/>
    </location>
</feature>
<protein>
    <submittedName>
        <fullName evidence="2">Uncharacterized protein</fullName>
    </submittedName>
</protein>
<dbReference type="AlphaFoldDB" id="A0A7R9V8P9"/>
<gene>
    <name evidence="2" type="ORF">CEUR00632_LOCUS8091</name>
</gene>
<proteinExistence type="predicted"/>
<evidence type="ECO:0000256" key="1">
    <source>
        <dbReference type="SAM" id="MobiDB-lite"/>
    </source>
</evidence>
<feature type="region of interest" description="Disordered" evidence="1">
    <location>
        <begin position="67"/>
        <end position="89"/>
    </location>
</feature>
<accession>A0A7R9V8P9</accession>